<evidence type="ECO:0000256" key="18">
    <source>
        <dbReference type="SAM" id="MobiDB-lite"/>
    </source>
</evidence>
<dbReference type="PANTHER" id="PTHR13030:SF8">
    <property type="entry name" value="ADP-RIBOSE PYROPHOSPHATASE, MITOCHONDRIAL"/>
    <property type="match status" value="1"/>
</dbReference>
<evidence type="ECO:0000256" key="7">
    <source>
        <dbReference type="ARBA" id="ARBA00022692"/>
    </source>
</evidence>
<dbReference type="SUPFAM" id="SSF55811">
    <property type="entry name" value="Nudix"/>
    <property type="match status" value="1"/>
</dbReference>
<feature type="region of interest" description="Disordered" evidence="18">
    <location>
        <begin position="295"/>
        <end position="318"/>
    </location>
</feature>
<reference evidence="19" key="1">
    <citation type="journal article" date="2021" name="Evol. Appl.">
        <title>The genome of the Pyrenean desman and the effects of bottlenecks and inbreeding on the genomic landscape of an endangered species.</title>
        <authorList>
            <person name="Escoda L."/>
            <person name="Castresana J."/>
        </authorList>
    </citation>
    <scope>NUCLEOTIDE SEQUENCE</scope>
    <source>
        <strain evidence="19">IBE-C5619</strain>
    </source>
</reference>
<evidence type="ECO:0000256" key="12">
    <source>
        <dbReference type="ARBA" id="ARBA00023136"/>
    </source>
</evidence>
<dbReference type="OrthoDB" id="9659550at2759"/>
<accession>A0A8J5ZIC7</accession>
<feature type="compositionally biased region" description="Basic and acidic residues" evidence="18">
    <location>
        <begin position="199"/>
        <end position="209"/>
    </location>
</feature>
<feature type="region of interest" description="Disordered" evidence="18">
    <location>
        <begin position="479"/>
        <end position="498"/>
    </location>
</feature>
<keyword evidence="12" id="KW-0472">Membrane</keyword>
<organism evidence="19 20">
    <name type="scientific">Galemys pyrenaicus</name>
    <name type="common">Iberian desman</name>
    <name type="synonym">Pyrenean desman</name>
    <dbReference type="NCBI Taxonomy" id="202257"/>
    <lineage>
        <taxon>Eukaryota</taxon>
        <taxon>Metazoa</taxon>
        <taxon>Chordata</taxon>
        <taxon>Craniata</taxon>
        <taxon>Vertebrata</taxon>
        <taxon>Euteleostomi</taxon>
        <taxon>Mammalia</taxon>
        <taxon>Eutheria</taxon>
        <taxon>Laurasiatheria</taxon>
        <taxon>Eulipotyphla</taxon>
        <taxon>Talpidae</taxon>
        <taxon>Galemys</taxon>
    </lineage>
</organism>
<dbReference type="CDD" id="cd03670">
    <property type="entry name" value="NUDIX_ADPRase_Nudt9"/>
    <property type="match status" value="1"/>
</dbReference>
<evidence type="ECO:0000256" key="5">
    <source>
        <dbReference type="ARBA" id="ARBA00022568"/>
    </source>
</evidence>
<evidence type="ECO:0000256" key="16">
    <source>
        <dbReference type="ARBA" id="ARBA00036634"/>
    </source>
</evidence>
<feature type="non-terminal residue" evidence="19">
    <location>
        <position position="1"/>
    </location>
</feature>
<comment type="catalytic activity">
    <reaction evidence="15">
        <text>Na(+)(in) = Na(+)(out)</text>
        <dbReference type="Rhea" id="RHEA:34963"/>
        <dbReference type="ChEBI" id="CHEBI:29101"/>
    </reaction>
</comment>
<evidence type="ECO:0000256" key="3">
    <source>
        <dbReference type="ARBA" id="ARBA00022448"/>
    </source>
</evidence>
<dbReference type="GO" id="GO:0005886">
    <property type="term" value="C:plasma membrane"/>
    <property type="evidence" value="ECO:0007669"/>
    <property type="project" value="UniProtKB-SubCell"/>
</dbReference>
<comment type="caution">
    <text evidence="19">The sequence shown here is derived from an EMBL/GenBank/DDBJ whole genome shotgun (WGS) entry which is preliminary data.</text>
</comment>
<gene>
    <name evidence="19" type="ORF">J0S82_006623</name>
</gene>
<protein>
    <recommendedName>
        <fullName evidence="17">Transient receptor potential cation channel subfamily M member 2</fullName>
    </recommendedName>
</protein>
<sequence length="498" mass="53425">VPSFRVDAIVELLEMDRLKQSGSLEQRLASLEEQVGPGPGHLGGGGPGARHDGHHGCCLQALRLGRAAPNASLQTLRLEASWSGGVPATDLVLSGSCCQRQLLKVSESKPCPLAREDKCVPYTGSQLGNGLCGSPGVAGPQNRAGPKVPCSVLGLDLVGGEAARSGGEDHGGRPSPGSGPRAWSGSACGSTRLFPAPQRAEEKAPELEGRSQAGDLDDTHHVNARNLTYPDPPVTRFPVPNEKVPWETEFGIYDPPFHTAEREDAVDPTGSAPELLSGIRYNTEDGPVDRRSFHGPYAVRDGLPQNPKGRTGLRGRGSLCRFGPNHTLQPVITRWRRNQDGTICRRNIKKMLEVLVVPCEPCGRWALPGGSREPGETLPWKLKQVLRREFWTSFENLLAQGAEVHKGYVDDPRNTDNAWVETVAVSVHFPDHGDVALRGLSEVGDRVCLWGAGLASSVLGTLQEHGPWPRLCSPYPKSTMARHGAGPSADARFPATPL</sequence>
<keyword evidence="13" id="KW-1015">Disulfide bond</keyword>
<dbReference type="EMBL" id="JAGFMF010012237">
    <property type="protein sequence ID" value="KAG8505754.1"/>
    <property type="molecule type" value="Genomic_DNA"/>
</dbReference>
<comment type="similarity">
    <text evidence="2">Belongs to the transient receptor (TC 1.A.4) family. LTrpC subfamily. TRPM2 sub-subfamily.</text>
</comment>
<evidence type="ECO:0000256" key="13">
    <source>
        <dbReference type="ARBA" id="ARBA00023157"/>
    </source>
</evidence>
<comment type="catalytic activity">
    <reaction evidence="16">
        <text>Ca(2+)(in) = Ca(2+)(out)</text>
        <dbReference type="Rhea" id="RHEA:29671"/>
        <dbReference type="ChEBI" id="CHEBI:29108"/>
    </reaction>
</comment>
<keyword evidence="19" id="KW-0675">Receptor</keyword>
<comment type="subcellular location">
    <subcellularLocation>
        <location evidence="1">Cell membrane</location>
        <topology evidence="1">Multi-pass membrane protein</topology>
    </subcellularLocation>
</comment>
<dbReference type="GO" id="GO:0047631">
    <property type="term" value="F:ADP-ribose diphosphatase activity"/>
    <property type="evidence" value="ECO:0007669"/>
    <property type="project" value="InterPro"/>
</dbReference>
<keyword evidence="5" id="KW-0109">Calcium transport</keyword>
<evidence type="ECO:0000313" key="20">
    <source>
        <dbReference type="Proteomes" id="UP000700334"/>
    </source>
</evidence>
<keyword evidence="14" id="KW-0407">Ion channel</keyword>
<keyword evidence="8" id="KW-0479">Metal-binding</keyword>
<evidence type="ECO:0000256" key="8">
    <source>
        <dbReference type="ARBA" id="ARBA00022723"/>
    </source>
</evidence>
<dbReference type="Pfam" id="PF25969">
    <property type="entry name" value="NUDT9_N"/>
    <property type="match status" value="1"/>
</dbReference>
<keyword evidence="4" id="KW-1003">Cell membrane</keyword>
<dbReference type="InterPro" id="IPR015797">
    <property type="entry name" value="NUDIX_hydrolase-like_dom_sf"/>
</dbReference>
<keyword evidence="11" id="KW-0406">Ion transport</keyword>
<evidence type="ECO:0000256" key="2">
    <source>
        <dbReference type="ARBA" id="ARBA00009501"/>
    </source>
</evidence>
<dbReference type="GO" id="GO:0097553">
    <property type="term" value="P:calcium ion transmembrane import into cytosol"/>
    <property type="evidence" value="ECO:0007669"/>
    <property type="project" value="UniProtKB-ARBA"/>
</dbReference>
<keyword evidence="10" id="KW-1133">Transmembrane helix</keyword>
<evidence type="ECO:0000256" key="9">
    <source>
        <dbReference type="ARBA" id="ARBA00022837"/>
    </source>
</evidence>
<dbReference type="FunFam" id="3.90.79.10:FF:000047">
    <property type="entry name" value="Transient receptor potential cation channel subfamily M member 2"/>
    <property type="match status" value="1"/>
</dbReference>
<dbReference type="Proteomes" id="UP000700334">
    <property type="component" value="Unassembled WGS sequence"/>
</dbReference>
<dbReference type="Gene3D" id="3.90.79.10">
    <property type="entry name" value="Nucleoside Triphosphate Pyrophosphohydrolase"/>
    <property type="match status" value="1"/>
</dbReference>
<proteinExistence type="inferred from homology"/>
<evidence type="ECO:0000256" key="17">
    <source>
        <dbReference type="ARBA" id="ARBA00070987"/>
    </source>
</evidence>
<dbReference type="GO" id="GO:0046872">
    <property type="term" value="F:metal ion binding"/>
    <property type="evidence" value="ECO:0007669"/>
    <property type="project" value="UniProtKB-KW"/>
</dbReference>
<evidence type="ECO:0000256" key="14">
    <source>
        <dbReference type="ARBA" id="ARBA00023303"/>
    </source>
</evidence>
<keyword evidence="3" id="KW-0813">Transport</keyword>
<keyword evidence="6" id="KW-0107">Calcium channel</keyword>
<feature type="compositionally biased region" description="Low complexity" evidence="18">
    <location>
        <begin position="173"/>
        <end position="187"/>
    </location>
</feature>
<keyword evidence="20" id="KW-1185">Reference proteome</keyword>
<evidence type="ECO:0000256" key="6">
    <source>
        <dbReference type="ARBA" id="ARBA00022673"/>
    </source>
</evidence>
<dbReference type="AlphaFoldDB" id="A0A8J5ZIC7"/>
<evidence type="ECO:0000256" key="1">
    <source>
        <dbReference type="ARBA" id="ARBA00004651"/>
    </source>
</evidence>
<evidence type="ECO:0000256" key="10">
    <source>
        <dbReference type="ARBA" id="ARBA00022989"/>
    </source>
</evidence>
<dbReference type="GO" id="GO:0005262">
    <property type="term" value="F:calcium channel activity"/>
    <property type="evidence" value="ECO:0007669"/>
    <property type="project" value="UniProtKB-KW"/>
</dbReference>
<keyword evidence="9" id="KW-0106">Calcium</keyword>
<name>A0A8J5ZIC7_GALPY</name>
<feature type="region of interest" description="Disordered" evidence="18">
    <location>
        <begin position="161"/>
        <end position="218"/>
    </location>
</feature>
<evidence type="ECO:0000256" key="15">
    <source>
        <dbReference type="ARBA" id="ARBA00036239"/>
    </source>
</evidence>
<evidence type="ECO:0000313" key="19">
    <source>
        <dbReference type="EMBL" id="KAG8505754.1"/>
    </source>
</evidence>
<dbReference type="InterPro" id="IPR039989">
    <property type="entry name" value="NUDT9"/>
</dbReference>
<dbReference type="PANTHER" id="PTHR13030">
    <property type="entry name" value="NUDIX HYDROLASE"/>
    <property type="match status" value="1"/>
</dbReference>
<evidence type="ECO:0000256" key="11">
    <source>
        <dbReference type="ARBA" id="ARBA00023065"/>
    </source>
</evidence>
<evidence type="ECO:0000256" key="4">
    <source>
        <dbReference type="ARBA" id="ARBA00022475"/>
    </source>
</evidence>
<keyword evidence="7" id="KW-0812">Transmembrane</keyword>